<evidence type="ECO:0000256" key="1">
    <source>
        <dbReference type="SAM" id="Coils"/>
    </source>
</evidence>
<comment type="caution">
    <text evidence="2">The sequence shown here is derived from an EMBL/GenBank/DDBJ whole genome shotgun (WGS) entry which is preliminary data.</text>
</comment>
<protein>
    <submittedName>
        <fullName evidence="2">Uncharacterized protein</fullName>
    </submittedName>
</protein>
<gene>
    <name evidence="2" type="ORF">S01H1_85417</name>
</gene>
<evidence type="ECO:0000313" key="2">
    <source>
        <dbReference type="EMBL" id="GAG50129.1"/>
    </source>
</evidence>
<feature type="non-terminal residue" evidence="2">
    <location>
        <position position="1"/>
    </location>
</feature>
<feature type="coiled-coil region" evidence="1">
    <location>
        <begin position="55"/>
        <end position="84"/>
    </location>
</feature>
<accession>X0Y2Q2</accession>
<reference evidence="2" key="1">
    <citation type="journal article" date="2014" name="Front. Microbiol.">
        <title>High frequency of phylogenetically diverse reductive dehalogenase-homologous genes in deep subseafloor sedimentary metagenomes.</title>
        <authorList>
            <person name="Kawai M."/>
            <person name="Futagami T."/>
            <person name="Toyoda A."/>
            <person name="Takaki Y."/>
            <person name="Nishi S."/>
            <person name="Hori S."/>
            <person name="Arai W."/>
            <person name="Tsubouchi T."/>
            <person name="Morono Y."/>
            <person name="Uchiyama I."/>
            <person name="Ito T."/>
            <person name="Fujiyama A."/>
            <person name="Inagaki F."/>
            <person name="Takami H."/>
        </authorList>
    </citation>
    <scope>NUCLEOTIDE SEQUENCE</scope>
    <source>
        <strain evidence="2">Expedition CK06-06</strain>
    </source>
</reference>
<dbReference type="EMBL" id="BARS01058657">
    <property type="protein sequence ID" value="GAG50129.1"/>
    <property type="molecule type" value="Genomic_DNA"/>
</dbReference>
<sequence>PGRRRERKKVTVSPLDKRLSAAAQTGLAILVLTTASAAGALEAVAVTIPRRNLSKDELLNELKTRQAQMALQQAKAEMERARAEFDETP</sequence>
<dbReference type="AlphaFoldDB" id="X0Y2Q2"/>
<organism evidence="2">
    <name type="scientific">marine sediment metagenome</name>
    <dbReference type="NCBI Taxonomy" id="412755"/>
    <lineage>
        <taxon>unclassified sequences</taxon>
        <taxon>metagenomes</taxon>
        <taxon>ecological metagenomes</taxon>
    </lineage>
</organism>
<keyword evidence="1" id="KW-0175">Coiled coil</keyword>
<proteinExistence type="predicted"/>
<feature type="non-terminal residue" evidence="2">
    <location>
        <position position="89"/>
    </location>
</feature>
<name>X0Y2Q2_9ZZZZ</name>